<dbReference type="PANTHER" id="PTHR45138">
    <property type="entry name" value="REGULATORY COMPONENTS OF SENSORY TRANSDUCTION SYSTEM"/>
    <property type="match status" value="1"/>
</dbReference>
<dbReference type="InterPro" id="IPR050469">
    <property type="entry name" value="Diguanylate_Cyclase"/>
</dbReference>
<gene>
    <name evidence="5" type="ORF">SAMN06295920_109214</name>
</gene>
<accession>A0A1T5FHE1</accession>
<organism evidence="5 6">
    <name type="scientific">Rhizorhabdus histidinilytica</name>
    <dbReference type="NCBI Taxonomy" id="439228"/>
    <lineage>
        <taxon>Bacteria</taxon>
        <taxon>Pseudomonadati</taxon>
        <taxon>Pseudomonadota</taxon>
        <taxon>Alphaproteobacteria</taxon>
        <taxon>Sphingomonadales</taxon>
        <taxon>Sphingomonadaceae</taxon>
        <taxon>Rhizorhabdus</taxon>
    </lineage>
</organism>
<dbReference type="Pfam" id="PF00990">
    <property type="entry name" value="GGDEF"/>
    <property type="match status" value="1"/>
</dbReference>
<name>A0A1T5FHE1_9SPHN</name>
<dbReference type="PROSITE" id="PS50887">
    <property type="entry name" value="GGDEF"/>
    <property type="match status" value="1"/>
</dbReference>
<proteinExistence type="predicted"/>
<dbReference type="NCBIfam" id="TIGR00254">
    <property type="entry name" value="GGDEF"/>
    <property type="match status" value="1"/>
</dbReference>
<dbReference type="InterPro" id="IPR000160">
    <property type="entry name" value="GGDEF_dom"/>
</dbReference>
<dbReference type="PANTHER" id="PTHR45138:SF9">
    <property type="entry name" value="DIGUANYLATE CYCLASE DGCM-RELATED"/>
    <property type="match status" value="1"/>
</dbReference>
<keyword evidence="3" id="KW-0472">Membrane</keyword>
<evidence type="ECO:0000256" key="3">
    <source>
        <dbReference type="SAM" id="Phobius"/>
    </source>
</evidence>
<feature type="transmembrane region" description="Helical" evidence="3">
    <location>
        <begin position="93"/>
        <end position="110"/>
    </location>
</feature>
<evidence type="ECO:0000256" key="1">
    <source>
        <dbReference type="ARBA" id="ARBA00012528"/>
    </source>
</evidence>
<dbReference type="STRING" id="439228.SAMN06295920_109214"/>
<evidence type="ECO:0000259" key="4">
    <source>
        <dbReference type="PROSITE" id="PS50887"/>
    </source>
</evidence>
<dbReference type="AlphaFoldDB" id="A0A1T5FHE1"/>
<reference evidence="6" key="1">
    <citation type="submission" date="2017-02" db="EMBL/GenBank/DDBJ databases">
        <authorList>
            <person name="Varghese N."/>
            <person name="Submissions S."/>
        </authorList>
    </citation>
    <scope>NUCLEOTIDE SEQUENCE [LARGE SCALE GENOMIC DNA]</scope>
    <source>
        <strain evidence="6">UM2</strain>
    </source>
</reference>
<dbReference type="Gene3D" id="3.30.70.270">
    <property type="match status" value="1"/>
</dbReference>
<dbReference type="InterPro" id="IPR029787">
    <property type="entry name" value="Nucleotide_cyclase"/>
</dbReference>
<feature type="transmembrane region" description="Helical" evidence="3">
    <location>
        <begin position="189"/>
        <end position="211"/>
    </location>
</feature>
<dbReference type="Proteomes" id="UP000189818">
    <property type="component" value="Unassembled WGS sequence"/>
</dbReference>
<evidence type="ECO:0000313" key="6">
    <source>
        <dbReference type="Proteomes" id="UP000189818"/>
    </source>
</evidence>
<dbReference type="SUPFAM" id="SSF55073">
    <property type="entry name" value="Nucleotide cyclase"/>
    <property type="match status" value="1"/>
</dbReference>
<dbReference type="SMART" id="SM00267">
    <property type="entry name" value="GGDEF"/>
    <property type="match status" value="1"/>
</dbReference>
<dbReference type="EC" id="2.7.7.65" evidence="1"/>
<feature type="domain" description="GGDEF" evidence="4">
    <location>
        <begin position="248"/>
        <end position="374"/>
    </location>
</feature>
<keyword evidence="3" id="KW-1133">Transmembrane helix</keyword>
<dbReference type="GO" id="GO:0052621">
    <property type="term" value="F:diguanylate cyclase activity"/>
    <property type="evidence" value="ECO:0007669"/>
    <property type="project" value="UniProtKB-EC"/>
</dbReference>
<dbReference type="RefSeq" id="WP_079649794.1">
    <property type="nucleotide sequence ID" value="NZ_FUYM01000009.1"/>
</dbReference>
<comment type="catalytic activity">
    <reaction evidence="2">
        <text>2 GTP = 3',3'-c-di-GMP + 2 diphosphate</text>
        <dbReference type="Rhea" id="RHEA:24898"/>
        <dbReference type="ChEBI" id="CHEBI:33019"/>
        <dbReference type="ChEBI" id="CHEBI:37565"/>
        <dbReference type="ChEBI" id="CHEBI:58805"/>
        <dbReference type="EC" id="2.7.7.65"/>
    </reaction>
</comment>
<feature type="transmembrane region" description="Helical" evidence="3">
    <location>
        <begin position="38"/>
        <end position="57"/>
    </location>
</feature>
<keyword evidence="3" id="KW-0812">Transmembrane</keyword>
<dbReference type="OrthoDB" id="384661at2"/>
<feature type="transmembrane region" description="Helical" evidence="3">
    <location>
        <begin position="160"/>
        <end position="183"/>
    </location>
</feature>
<evidence type="ECO:0000313" key="5">
    <source>
        <dbReference type="EMBL" id="SKB95624.1"/>
    </source>
</evidence>
<feature type="transmembrane region" description="Helical" evidence="3">
    <location>
        <begin position="12"/>
        <end position="31"/>
    </location>
</feature>
<evidence type="ECO:0000256" key="2">
    <source>
        <dbReference type="ARBA" id="ARBA00034247"/>
    </source>
</evidence>
<feature type="transmembrane region" description="Helical" evidence="3">
    <location>
        <begin position="130"/>
        <end position="148"/>
    </location>
</feature>
<dbReference type="EMBL" id="FUYM01000009">
    <property type="protein sequence ID" value="SKB95624.1"/>
    <property type="molecule type" value="Genomic_DNA"/>
</dbReference>
<keyword evidence="6" id="KW-1185">Reference proteome</keyword>
<sequence>MPILPDVDTLRLCSMLTSTAFGLVFCALWLRDRREGHLLFWAAGSLLYGAVIFSFSLTPPDAAGVTTPLFALLSLANVLPLAGARRLDGKPPFVWWMLIPIVAAGAGHGLPRLAVVQGWLPATSLLPNIGDAIGLSLSIAINGGALLWGRWTVRTAGHGIAGAGLLAYIPGFVLSVAGEYHVLRGMETLALLAMLSDQALLGIINLGLLAIPVEHAQRQLRQAALRDPLTGAWNRAGLEAQKPRFLASGAAAIAIDIDHFKSINDRHGHAAGDAVLALFGREAGVLAQAGGGELFRLGGDEFAILLPADGPDPGRFAERLRTHLRSHADDAVGWTVSMGMATVLDGDRDVDAALHRADTSLYQAKAEGRGIIAA</sequence>
<dbReference type="CDD" id="cd01949">
    <property type="entry name" value="GGDEF"/>
    <property type="match status" value="1"/>
</dbReference>
<dbReference type="InterPro" id="IPR043128">
    <property type="entry name" value="Rev_trsase/Diguanyl_cyclase"/>
</dbReference>
<protein>
    <recommendedName>
        <fullName evidence="1">diguanylate cyclase</fullName>
        <ecNumber evidence="1">2.7.7.65</ecNumber>
    </recommendedName>
</protein>
<feature type="transmembrane region" description="Helical" evidence="3">
    <location>
        <begin position="63"/>
        <end position="81"/>
    </location>
</feature>